<reference evidence="3 4" key="1">
    <citation type="journal article" date="2024" name="Nat. Commun.">
        <title>Phylogenomics reveals the evolutionary origins of lichenization in chlorophyte algae.</title>
        <authorList>
            <person name="Puginier C."/>
            <person name="Libourel C."/>
            <person name="Otte J."/>
            <person name="Skaloud P."/>
            <person name="Haon M."/>
            <person name="Grisel S."/>
            <person name="Petersen M."/>
            <person name="Berrin J.G."/>
            <person name="Delaux P.M."/>
            <person name="Dal Grande F."/>
            <person name="Keller J."/>
        </authorList>
    </citation>
    <scope>NUCLEOTIDE SEQUENCE [LARGE SCALE GENOMIC DNA]</scope>
    <source>
        <strain evidence="3 4">SAG 2036</strain>
    </source>
</reference>
<dbReference type="PANTHER" id="PTHR14633:SF3">
    <property type="entry name" value="LITTLE ELONGATION COMPLEX SUBUNIT 2"/>
    <property type="match status" value="1"/>
</dbReference>
<dbReference type="InterPro" id="IPR019535">
    <property type="entry name" value="ICE2_C"/>
</dbReference>
<feature type="domain" description="Little elongation complex subunit 2 C-terminal" evidence="2">
    <location>
        <begin position="435"/>
        <end position="579"/>
    </location>
</feature>
<name>A0AAW1PF56_9CHLO</name>
<accession>A0AAW1PF56</accession>
<dbReference type="GO" id="GO:0042795">
    <property type="term" value="P:snRNA transcription by RNA polymerase II"/>
    <property type="evidence" value="ECO:0007669"/>
    <property type="project" value="TreeGrafter"/>
</dbReference>
<sequence length="708" mass="77036">MDTSAPAARPAEQLMNLEDDWLTADSIRKYSMFQWVFLPLEFPNKPGTWGPMLPAEAAVQPASRPSGPASRSGEQQQKGTGPSQKPKPKAEAAKPAKLQQWSKIPGKQHKWYLALHSSPERMNKLSFNERRSLDETWEKACQEQEAYRAVRAQQGQADVKRYAFCDPAAAKIIEDCLTEKRKRARAYPRFWQACQSLELDPAMMGASNATSSLDHVAEVTVSPPPDPLAAQVQPDPLFEPPAAGGDISLGYNWLASVPQGGKPPGPKALSTDNTSVHLARQHGAHALVAASALQALAQLLPQGLDWAFEIPVRVLAPKGDGKSPQHNLVVLDKPLLRRTMTMRDKYALLHKHALLRMGANDAPAAESSPPAATAPPALADHESILESELEACLDNDDDEAPTSPPRASAAETDAGPASVSAAAAPPPDPPRGQPKRNVRHDLWRLGGLQVVTRSFTTCDREPAEGHNQQPQGVVVRSKTEYMGCTEEDSEEVTPQEQAVWWLAMKLRPGASLVVGRTAVKESQVIRLETHEAPTDTAENAAFFGALVAKLLGLLRQQDVGRYLLSHGSGADNIQCLQALPAREAPPGANVQPLPETVPREPEQGSATLFDLWGGHETAGATDTDKVAYVPQVWKPHDPDVPQIPGTFPVQTHQAPREKQSRKRNRNGPVPTAWNRPGEAKDWDDVDGDAGRASNATFNEHYKQQLEEI</sequence>
<dbReference type="AlphaFoldDB" id="A0AAW1PF56"/>
<dbReference type="GO" id="GO:0045945">
    <property type="term" value="P:positive regulation of transcription by RNA polymerase III"/>
    <property type="evidence" value="ECO:0007669"/>
    <property type="project" value="TreeGrafter"/>
</dbReference>
<dbReference type="Pfam" id="PF10505">
    <property type="entry name" value="NARG2_C"/>
    <property type="match status" value="1"/>
</dbReference>
<feature type="region of interest" description="Disordered" evidence="1">
    <location>
        <begin position="57"/>
        <end position="100"/>
    </location>
</feature>
<dbReference type="GO" id="GO:0008023">
    <property type="term" value="C:transcription elongation factor complex"/>
    <property type="evidence" value="ECO:0007669"/>
    <property type="project" value="InterPro"/>
</dbReference>
<evidence type="ECO:0000313" key="3">
    <source>
        <dbReference type="EMBL" id="KAK9806444.1"/>
    </source>
</evidence>
<feature type="region of interest" description="Disordered" evidence="1">
    <location>
        <begin position="394"/>
        <end position="437"/>
    </location>
</feature>
<feature type="compositionally biased region" description="Low complexity" evidence="1">
    <location>
        <begin position="61"/>
        <end position="73"/>
    </location>
</feature>
<evidence type="ECO:0000313" key="4">
    <source>
        <dbReference type="Proteomes" id="UP001465755"/>
    </source>
</evidence>
<dbReference type="GO" id="GO:0042796">
    <property type="term" value="P:snRNA transcription by RNA polymerase III"/>
    <property type="evidence" value="ECO:0007669"/>
    <property type="project" value="TreeGrafter"/>
</dbReference>
<keyword evidence="4" id="KW-1185">Reference proteome</keyword>
<dbReference type="EMBL" id="JALJOQ010000038">
    <property type="protein sequence ID" value="KAK9806444.1"/>
    <property type="molecule type" value="Genomic_DNA"/>
</dbReference>
<organism evidence="3 4">
    <name type="scientific">Symbiochloris irregularis</name>
    <dbReference type="NCBI Taxonomy" id="706552"/>
    <lineage>
        <taxon>Eukaryota</taxon>
        <taxon>Viridiplantae</taxon>
        <taxon>Chlorophyta</taxon>
        <taxon>core chlorophytes</taxon>
        <taxon>Trebouxiophyceae</taxon>
        <taxon>Trebouxiales</taxon>
        <taxon>Trebouxiaceae</taxon>
        <taxon>Symbiochloris</taxon>
    </lineage>
</organism>
<comment type="caution">
    <text evidence="3">The sequence shown here is derived from an EMBL/GenBank/DDBJ whole genome shotgun (WGS) entry which is preliminary data.</text>
</comment>
<feature type="compositionally biased region" description="Low complexity" evidence="1">
    <location>
        <begin position="413"/>
        <end position="423"/>
    </location>
</feature>
<gene>
    <name evidence="3" type="ORF">WJX73_007663</name>
</gene>
<dbReference type="PANTHER" id="PTHR14633">
    <property type="entry name" value="LITTLE ELONGATION COMPLEX SUBUNIT 2"/>
    <property type="match status" value="1"/>
</dbReference>
<feature type="compositionally biased region" description="Polar residues" evidence="1">
    <location>
        <begin position="74"/>
        <end position="83"/>
    </location>
</feature>
<feature type="compositionally biased region" description="Basic and acidic residues" evidence="1">
    <location>
        <begin position="699"/>
        <end position="708"/>
    </location>
</feature>
<feature type="region of interest" description="Disordered" evidence="1">
    <location>
        <begin position="639"/>
        <end position="708"/>
    </location>
</feature>
<evidence type="ECO:0000259" key="2">
    <source>
        <dbReference type="Pfam" id="PF10505"/>
    </source>
</evidence>
<evidence type="ECO:0000256" key="1">
    <source>
        <dbReference type="SAM" id="MobiDB-lite"/>
    </source>
</evidence>
<dbReference type="Proteomes" id="UP001465755">
    <property type="component" value="Unassembled WGS sequence"/>
</dbReference>
<protein>
    <recommendedName>
        <fullName evidence="2">Little elongation complex subunit 2 C-terminal domain-containing protein</fullName>
    </recommendedName>
</protein>
<proteinExistence type="predicted"/>